<dbReference type="EMBL" id="WUEP01000001">
    <property type="protein sequence ID" value="NEH89920.1"/>
    <property type="molecule type" value="Genomic_DNA"/>
</dbReference>
<comment type="caution">
    <text evidence="1">The sequence shown here is derived from an EMBL/GenBank/DDBJ whole genome shotgun (WGS) entry which is preliminary data.</text>
</comment>
<name>A0A6N9ZAP8_9HYPH</name>
<evidence type="ECO:0000313" key="1">
    <source>
        <dbReference type="EMBL" id="NEH89920.1"/>
    </source>
</evidence>
<proteinExistence type="predicted"/>
<reference evidence="1 2" key="1">
    <citation type="submission" date="2019-12" db="EMBL/GenBank/DDBJ databases">
        <title>Rhizobium genotypes associated with high levels of biological nitrogen fixation by grain legumes in a temperate-maritime cropping system.</title>
        <authorList>
            <person name="Maluk M."/>
            <person name="Francesc Ferrando Molina F."/>
            <person name="Lopez Del Egido L."/>
            <person name="Lafos M."/>
            <person name="Langarica-Fuentes A."/>
            <person name="Gebre Yohannes G."/>
            <person name="Young M.W."/>
            <person name="Martin P."/>
            <person name="Gantlett R."/>
            <person name="Kenicer G."/>
            <person name="Hawes C."/>
            <person name="Begg G.S."/>
            <person name="Quilliam R.S."/>
            <person name="Squire G.R."/>
            <person name="Poole P.S."/>
            <person name="Young P.W."/>
            <person name="Iannetta P.M."/>
            <person name="James E.K."/>
        </authorList>
    </citation>
    <scope>NUCLEOTIDE SEQUENCE [LARGE SCALE GENOMIC DNA]</scope>
    <source>
        <strain evidence="1 2">JHI2449</strain>
    </source>
</reference>
<dbReference type="AlphaFoldDB" id="A0A6N9ZAP8"/>
<dbReference type="Proteomes" id="UP000468864">
    <property type="component" value="Unassembled WGS sequence"/>
</dbReference>
<protein>
    <submittedName>
        <fullName evidence="1">Uncharacterized protein</fullName>
    </submittedName>
</protein>
<gene>
    <name evidence="1" type="ORF">GR206_02530</name>
</gene>
<dbReference type="RefSeq" id="WP_163873630.1">
    <property type="nucleotide sequence ID" value="NZ_WUEP01000001.1"/>
</dbReference>
<accession>A0A6N9ZAP8</accession>
<sequence length="49" mass="5149">MAAITTNPTVTAVAILLKAVAMKIVKGIDSWGDHAQAVPDRKPVTAFTE</sequence>
<organism evidence="1 2">
    <name type="scientific">Rhizobium laguerreae</name>
    <dbReference type="NCBI Taxonomy" id="1076926"/>
    <lineage>
        <taxon>Bacteria</taxon>
        <taxon>Pseudomonadati</taxon>
        <taxon>Pseudomonadota</taxon>
        <taxon>Alphaproteobacteria</taxon>
        <taxon>Hyphomicrobiales</taxon>
        <taxon>Rhizobiaceae</taxon>
        <taxon>Rhizobium/Agrobacterium group</taxon>
        <taxon>Rhizobium</taxon>
    </lineage>
</organism>
<evidence type="ECO:0000313" key="2">
    <source>
        <dbReference type="Proteomes" id="UP000468864"/>
    </source>
</evidence>